<sequence>MQFSTLTATLLAAAPLALAQSSVTKAPSATSSASGMVVTMMWDNSPTAGAAATSGASKAAGKAEASMTMSDGKVMSAMSGMSGMSGMSMTTATGTAMAGMNMTGAAGRTELTPGAMGVGWIVVSLGAGIGFLAGAL</sequence>
<protein>
    <submittedName>
        <fullName evidence="2">Uncharacterized protein</fullName>
    </submittedName>
</protein>
<gene>
    <name evidence="2" type="ORF">B5807_02828</name>
</gene>
<keyword evidence="3" id="KW-1185">Reference proteome</keyword>
<reference evidence="2 3" key="1">
    <citation type="journal article" date="2017" name="Genome Announc.">
        <title>Genome sequence of the saprophytic ascomycete Epicoccum nigrum ICMP 19927 strain isolated from New Zealand.</title>
        <authorList>
            <person name="Fokin M."/>
            <person name="Fleetwood D."/>
            <person name="Weir B.S."/>
            <person name="Villas-Boas S.G."/>
        </authorList>
    </citation>
    <scope>NUCLEOTIDE SEQUENCE [LARGE SCALE GENOMIC DNA]</scope>
    <source>
        <strain evidence="2 3">ICMP 19927</strain>
    </source>
</reference>
<evidence type="ECO:0000256" key="1">
    <source>
        <dbReference type="SAM" id="SignalP"/>
    </source>
</evidence>
<dbReference type="OMA" id="TMAWNDA"/>
<organism evidence="2 3">
    <name type="scientific">Epicoccum nigrum</name>
    <name type="common">Soil fungus</name>
    <name type="synonym">Epicoccum purpurascens</name>
    <dbReference type="NCBI Taxonomy" id="105696"/>
    <lineage>
        <taxon>Eukaryota</taxon>
        <taxon>Fungi</taxon>
        <taxon>Dikarya</taxon>
        <taxon>Ascomycota</taxon>
        <taxon>Pezizomycotina</taxon>
        <taxon>Dothideomycetes</taxon>
        <taxon>Pleosporomycetidae</taxon>
        <taxon>Pleosporales</taxon>
        <taxon>Pleosporineae</taxon>
        <taxon>Didymellaceae</taxon>
        <taxon>Epicoccum</taxon>
    </lineage>
</organism>
<feature type="signal peptide" evidence="1">
    <location>
        <begin position="1"/>
        <end position="19"/>
    </location>
</feature>
<feature type="chain" id="PRO_5012937678" evidence="1">
    <location>
        <begin position="20"/>
        <end position="136"/>
    </location>
</feature>
<dbReference type="EMBL" id="KZ107839">
    <property type="protein sequence ID" value="OSS52279.1"/>
    <property type="molecule type" value="Genomic_DNA"/>
</dbReference>
<dbReference type="AlphaFoldDB" id="A0A1Y2M905"/>
<name>A0A1Y2M905_EPING</name>
<proteinExistence type="predicted"/>
<accession>A0A1Y2M905</accession>
<evidence type="ECO:0000313" key="3">
    <source>
        <dbReference type="Proteomes" id="UP000193240"/>
    </source>
</evidence>
<keyword evidence="1" id="KW-0732">Signal</keyword>
<dbReference type="InParanoid" id="A0A1Y2M905"/>
<dbReference type="Proteomes" id="UP000193240">
    <property type="component" value="Unassembled WGS sequence"/>
</dbReference>
<evidence type="ECO:0000313" key="2">
    <source>
        <dbReference type="EMBL" id="OSS52279.1"/>
    </source>
</evidence>